<dbReference type="Proteomes" id="UP000075606">
    <property type="component" value="Unassembled WGS sequence"/>
</dbReference>
<evidence type="ECO:0000313" key="2">
    <source>
        <dbReference type="Proteomes" id="UP000075606"/>
    </source>
</evidence>
<dbReference type="RefSeq" id="WP_068219000.1">
    <property type="nucleotide sequence ID" value="NZ_CP139724.1"/>
</dbReference>
<gene>
    <name evidence="1" type="ORF">AWW68_19590</name>
</gene>
<organism evidence="1 2">
    <name type="scientific">Roseivirga spongicola</name>
    <dbReference type="NCBI Taxonomy" id="333140"/>
    <lineage>
        <taxon>Bacteria</taxon>
        <taxon>Pseudomonadati</taxon>
        <taxon>Bacteroidota</taxon>
        <taxon>Cytophagia</taxon>
        <taxon>Cytophagales</taxon>
        <taxon>Roseivirgaceae</taxon>
        <taxon>Roseivirga</taxon>
    </lineage>
</organism>
<dbReference type="STRING" id="333140.AWW68_19590"/>
<dbReference type="EMBL" id="LRPC01000007">
    <property type="protein sequence ID" value="KYG76394.1"/>
    <property type="molecule type" value="Genomic_DNA"/>
</dbReference>
<keyword evidence="2" id="KW-1185">Reference proteome</keyword>
<accession>A0A150XCK0</accession>
<comment type="caution">
    <text evidence="1">The sequence shown here is derived from an EMBL/GenBank/DDBJ whole genome shotgun (WGS) entry which is preliminary data.</text>
</comment>
<evidence type="ECO:0000313" key="1">
    <source>
        <dbReference type="EMBL" id="KYG76394.1"/>
    </source>
</evidence>
<dbReference type="AlphaFoldDB" id="A0A150XCK0"/>
<proteinExistence type="predicted"/>
<sequence>MASVIFSKDDNLNSYLENIDGSVYELDGASSFFDKKNNVITVTTKENIQISIKPQAIDTSLATDEITDSESIFRWVSKEYVKKNDNLKSLFLTVVCSEANGFSLSPTTGGTIFSLSTKNGAYTAKDGEILNIHGFRISGRNVFLDMSDPIALLKFAELRLYFRDNEDELYVNEALSKLDNVPWGSEANNGDFSSQLNGSTGSPSFLYPQDCNKWINFSKPLMNIGRIDIAGLLEYPVDPQGNNAFTFVVELSYTEG</sequence>
<reference evidence="1 2" key="1">
    <citation type="submission" date="2016-01" db="EMBL/GenBank/DDBJ databases">
        <title>Genome sequencing of Roseivirga spongicola UST030701-084.</title>
        <authorList>
            <person name="Selvaratnam C."/>
            <person name="Thevarajoo S."/>
            <person name="Goh K.M."/>
            <person name="Ee R."/>
            <person name="Chan K.-G."/>
            <person name="Chong C.S."/>
        </authorList>
    </citation>
    <scope>NUCLEOTIDE SEQUENCE [LARGE SCALE GENOMIC DNA]</scope>
    <source>
        <strain evidence="1 2">UST030701-084</strain>
    </source>
</reference>
<name>A0A150XCK0_9BACT</name>
<protein>
    <submittedName>
        <fullName evidence="1">Uncharacterized protein</fullName>
    </submittedName>
</protein>